<evidence type="ECO:0000259" key="7">
    <source>
        <dbReference type="Pfam" id="PF02085"/>
    </source>
</evidence>
<keyword evidence="1" id="KW-0813">Transport</keyword>
<dbReference type="PRINTS" id="PR00609">
    <property type="entry name" value="CYTOCHROMEC3"/>
</dbReference>
<dbReference type="PANTHER" id="PTHR39425">
    <property type="entry name" value="LIPOPROTEIN CYTOCHROME C"/>
    <property type="match status" value="1"/>
</dbReference>
<keyword evidence="10" id="KW-1185">Reference proteome</keyword>
<evidence type="ECO:0000256" key="2">
    <source>
        <dbReference type="ARBA" id="ARBA00022617"/>
    </source>
</evidence>
<evidence type="ECO:0000256" key="4">
    <source>
        <dbReference type="ARBA" id="ARBA00022982"/>
    </source>
</evidence>
<keyword evidence="4" id="KW-0249">Electron transport</keyword>
<dbReference type="Pfam" id="PF14522">
    <property type="entry name" value="Cytochrome_C7"/>
    <property type="match status" value="1"/>
</dbReference>
<evidence type="ECO:0000256" key="3">
    <source>
        <dbReference type="ARBA" id="ARBA00022723"/>
    </source>
</evidence>
<dbReference type="InterPro" id="IPR036280">
    <property type="entry name" value="Multihaem_cyt_sf"/>
</dbReference>
<feature type="signal peptide" evidence="6">
    <location>
        <begin position="1"/>
        <end position="24"/>
    </location>
</feature>
<evidence type="ECO:0000259" key="8">
    <source>
        <dbReference type="Pfam" id="PF14522"/>
    </source>
</evidence>
<feature type="domain" description="Class III cytochrome C" evidence="7">
    <location>
        <begin position="35"/>
        <end position="101"/>
    </location>
</feature>
<feature type="domain" description="Cytochrome c7-like" evidence="8">
    <location>
        <begin position="126"/>
        <end position="185"/>
    </location>
</feature>
<dbReference type="InterPro" id="IPR002322">
    <property type="entry name" value="Cyt_c_III"/>
</dbReference>
<organism evidence="9 10">
    <name type="scientific">Gaopeijia maritima</name>
    <dbReference type="NCBI Taxonomy" id="3119007"/>
    <lineage>
        <taxon>Bacteria</taxon>
        <taxon>Pseudomonadati</taxon>
        <taxon>Gemmatimonadota</taxon>
        <taxon>Longimicrobiia</taxon>
        <taxon>Gaopeijiales</taxon>
        <taxon>Gaopeijiaceae</taxon>
        <taxon>Gaopeijia</taxon>
    </lineage>
</organism>
<comment type="caution">
    <text evidence="9">The sequence shown here is derived from an EMBL/GenBank/DDBJ whole genome shotgun (WGS) entry which is preliminary data.</text>
</comment>
<dbReference type="SUPFAM" id="SSF48695">
    <property type="entry name" value="Multiheme cytochromes"/>
    <property type="match status" value="1"/>
</dbReference>
<dbReference type="Gene3D" id="3.90.10.10">
    <property type="entry name" value="Cytochrome C3"/>
    <property type="match status" value="2"/>
</dbReference>
<evidence type="ECO:0000313" key="10">
    <source>
        <dbReference type="Proteomes" id="UP001484239"/>
    </source>
</evidence>
<evidence type="ECO:0000256" key="5">
    <source>
        <dbReference type="ARBA" id="ARBA00023004"/>
    </source>
</evidence>
<feature type="chain" id="PRO_5045177141" evidence="6">
    <location>
        <begin position="25"/>
        <end position="186"/>
    </location>
</feature>
<dbReference type="InterPro" id="IPR020942">
    <property type="entry name" value="Cyt_c_III_dom"/>
</dbReference>
<accession>A0ABU9E583</accession>
<dbReference type="Pfam" id="PF02085">
    <property type="entry name" value="Cytochrom_CIII"/>
    <property type="match status" value="1"/>
</dbReference>
<dbReference type="RefSeq" id="WP_405277951.1">
    <property type="nucleotide sequence ID" value="NZ_CP144380.1"/>
</dbReference>
<keyword evidence="3" id="KW-0479">Metal-binding</keyword>
<evidence type="ECO:0000256" key="1">
    <source>
        <dbReference type="ARBA" id="ARBA00022448"/>
    </source>
</evidence>
<keyword evidence="6" id="KW-0732">Signal</keyword>
<sequence>MLKQWTLGAVALLATAGTLAFVSAQEPAATQDASEAAPPAAAAATAQPIQFPHDTHAGTYQIDCQYCHFSAERSVDAGIPPVSTCMGCHTMINGSQNPEEVAKIREYAANGESIPWVRIHKVADHVHFPHMRHINAGLDCQQCHGEIQTIGVLEEPEPAWGKGKMGWCVSCHVELDVARDCTVCHY</sequence>
<name>A0ABU9E583_9BACT</name>
<dbReference type="InterPro" id="IPR029467">
    <property type="entry name" value="Cyt_c7-like"/>
</dbReference>
<proteinExistence type="predicted"/>
<dbReference type="CDD" id="cd08168">
    <property type="entry name" value="Cytochrom_C3"/>
    <property type="match status" value="1"/>
</dbReference>
<protein>
    <submittedName>
        <fullName evidence="9">Cytochrome c3 family protein</fullName>
    </submittedName>
</protein>
<dbReference type="EMBL" id="JBBHLI010000001">
    <property type="protein sequence ID" value="MEK9499906.1"/>
    <property type="molecule type" value="Genomic_DNA"/>
</dbReference>
<evidence type="ECO:0000313" key="9">
    <source>
        <dbReference type="EMBL" id="MEK9499906.1"/>
    </source>
</evidence>
<gene>
    <name evidence="9" type="ORF">WI372_02780</name>
</gene>
<reference evidence="9 10" key="1">
    <citation type="submission" date="2024-02" db="EMBL/GenBank/DDBJ databases">
        <title>A novel Gemmatimonadota bacterium.</title>
        <authorList>
            <person name="Du Z.-J."/>
            <person name="Ye Y.-Q."/>
        </authorList>
    </citation>
    <scope>NUCLEOTIDE SEQUENCE [LARGE SCALE GENOMIC DNA]</scope>
    <source>
        <strain evidence="9 10">DH-20</strain>
    </source>
</reference>
<evidence type="ECO:0000256" key="6">
    <source>
        <dbReference type="SAM" id="SignalP"/>
    </source>
</evidence>
<keyword evidence="2" id="KW-0349">Heme</keyword>
<dbReference type="Proteomes" id="UP001484239">
    <property type="component" value="Unassembled WGS sequence"/>
</dbReference>
<keyword evidence="5" id="KW-0408">Iron</keyword>
<dbReference type="PANTHER" id="PTHR39425:SF1">
    <property type="entry name" value="CYTOCHROME C7-LIKE DOMAIN-CONTAINING PROTEIN"/>
    <property type="match status" value="1"/>
</dbReference>